<gene>
    <name evidence="3" type="primary">yhdN_2</name>
    <name evidence="3" type="ORF">PAM7066_02742</name>
</gene>
<dbReference type="InterPro" id="IPR050523">
    <property type="entry name" value="AKR_Detox_Biosynth"/>
</dbReference>
<dbReference type="AlphaFoldDB" id="A0A1Y5T7H9"/>
<name>A0A1Y5T7H9_9RHOB</name>
<evidence type="ECO:0000313" key="4">
    <source>
        <dbReference type="Proteomes" id="UP000193870"/>
    </source>
</evidence>
<feature type="domain" description="NADP-dependent oxidoreductase" evidence="2">
    <location>
        <begin position="17"/>
        <end position="338"/>
    </location>
</feature>
<dbReference type="PANTHER" id="PTHR43364:SF4">
    <property type="entry name" value="NAD(P)-LINKED OXIDOREDUCTASE SUPERFAMILY PROTEIN"/>
    <property type="match status" value="1"/>
</dbReference>
<protein>
    <submittedName>
        <fullName evidence="3">General stress protein 69</fullName>
        <ecNumber evidence="3">1.1.1.-</ecNumber>
    </submittedName>
</protein>
<dbReference type="Proteomes" id="UP000193870">
    <property type="component" value="Unassembled WGS sequence"/>
</dbReference>
<dbReference type="RefSeq" id="WP_085854753.1">
    <property type="nucleotide sequence ID" value="NZ_FOPF01000008.1"/>
</dbReference>
<dbReference type="OrthoDB" id="9803483at2"/>
<dbReference type="STRING" id="315423.SAMN04488020_10834"/>
<dbReference type="Pfam" id="PF00248">
    <property type="entry name" value="Aldo_ket_red"/>
    <property type="match status" value="1"/>
</dbReference>
<dbReference type="EMBL" id="FWFV01000008">
    <property type="protein sequence ID" value="SLN57165.1"/>
    <property type="molecule type" value="Genomic_DNA"/>
</dbReference>
<evidence type="ECO:0000259" key="2">
    <source>
        <dbReference type="Pfam" id="PF00248"/>
    </source>
</evidence>
<organism evidence="3 4">
    <name type="scientific">Palleronia marisminoris</name>
    <dbReference type="NCBI Taxonomy" id="315423"/>
    <lineage>
        <taxon>Bacteria</taxon>
        <taxon>Pseudomonadati</taxon>
        <taxon>Pseudomonadota</taxon>
        <taxon>Alphaproteobacteria</taxon>
        <taxon>Rhodobacterales</taxon>
        <taxon>Roseobacteraceae</taxon>
        <taxon>Palleronia</taxon>
    </lineage>
</organism>
<accession>A0A1Y5T7H9</accession>
<dbReference type="InterPro" id="IPR036812">
    <property type="entry name" value="NAD(P)_OxRdtase_dom_sf"/>
</dbReference>
<evidence type="ECO:0000256" key="1">
    <source>
        <dbReference type="ARBA" id="ARBA00023002"/>
    </source>
</evidence>
<dbReference type="PANTHER" id="PTHR43364">
    <property type="entry name" value="NADH-SPECIFIC METHYLGLYOXAL REDUCTASE-RELATED"/>
    <property type="match status" value="1"/>
</dbReference>
<keyword evidence="4" id="KW-1185">Reference proteome</keyword>
<dbReference type="CDD" id="cd19094">
    <property type="entry name" value="AKR_Tas-like"/>
    <property type="match status" value="1"/>
</dbReference>
<dbReference type="InterPro" id="IPR023210">
    <property type="entry name" value="NADP_OxRdtase_dom"/>
</dbReference>
<dbReference type="Gene3D" id="3.20.20.100">
    <property type="entry name" value="NADP-dependent oxidoreductase domain"/>
    <property type="match status" value="1"/>
</dbReference>
<keyword evidence="1 3" id="KW-0560">Oxidoreductase</keyword>
<sequence>MKRIELGRSGIDVPNWCLGTMTWGRQTPEDDGHRQIDMALDHGIDFLDTAEMYPVNPARAETVGATETIIGNWIRRTGRRDELTIATKMLGPSEMVRDGAPITPDHLREALDGSLTRLGTDCVDLYQFHWPNRGSYHFRQNWTYNPTGQDPAEVSDNIDAVMDALKDLQSQGKIRAFGLSNDSAWGVARWCQAAEAQGGPRVSTIQNEYSLLCRLFDTDLAEACHHEGVTLLAYSPLACGLLSGKYQGGDIPEGSRRSINDGLNGRVGPRCDAAIEAYLEIARRHGLDPVRMAFAWVTTRPVPSIPIFGATTTEQMEHAMAGLDTTIPEEALDEIEAAHRANPMPF</sequence>
<dbReference type="GO" id="GO:0016491">
    <property type="term" value="F:oxidoreductase activity"/>
    <property type="evidence" value="ECO:0007669"/>
    <property type="project" value="UniProtKB-KW"/>
</dbReference>
<proteinExistence type="predicted"/>
<reference evidence="3 4" key="1">
    <citation type="submission" date="2017-03" db="EMBL/GenBank/DDBJ databases">
        <authorList>
            <person name="Afonso C.L."/>
            <person name="Miller P.J."/>
            <person name="Scott M.A."/>
            <person name="Spackman E."/>
            <person name="Goraichik I."/>
            <person name="Dimitrov K.M."/>
            <person name="Suarez D.L."/>
            <person name="Swayne D.E."/>
        </authorList>
    </citation>
    <scope>NUCLEOTIDE SEQUENCE [LARGE SCALE GENOMIC DNA]</scope>
    <source>
        <strain evidence="3 4">CECT 7066</strain>
    </source>
</reference>
<evidence type="ECO:0000313" key="3">
    <source>
        <dbReference type="EMBL" id="SLN57165.1"/>
    </source>
</evidence>
<dbReference type="SUPFAM" id="SSF51430">
    <property type="entry name" value="NAD(P)-linked oxidoreductase"/>
    <property type="match status" value="1"/>
</dbReference>
<dbReference type="EC" id="1.1.1.-" evidence="3"/>